<dbReference type="SUPFAM" id="SSF54593">
    <property type="entry name" value="Glyoxalase/Bleomycin resistance protein/Dihydroxybiphenyl dioxygenase"/>
    <property type="match status" value="1"/>
</dbReference>
<dbReference type="AlphaFoldDB" id="A0A7J5UQW0"/>
<proteinExistence type="predicted"/>
<dbReference type="EMBL" id="WHJE01000024">
    <property type="protein sequence ID" value="KAE8764729.1"/>
    <property type="molecule type" value="Genomic_DNA"/>
</dbReference>
<dbReference type="PANTHER" id="PTHR33993:SF14">
    <property type="entry name" value="GB|AAF24581.1"/>
    <property type="match status" value="1"/>
</dbReference>
<name>A0A7J5UQW0_9MICO</name>
<protein>
    <submittedName>
        <fullName evidence="2">VOC family protein</fullName>
    </submittedName>
</protein>
<dbReference type="InterPro" id="IPR029068">
    <property type="entry name" value="Glyas_Bleomycin-R_OHBP_Dase"/>
</dbReference>
<accession>A0A7J5UQW0</accession>
<dbReference type="Gene3D" id="3.10.180.10">
    <property type="entry name" value="2,3-Dihydroxybiphenyl 1,2-Dioxygenase, domain 1"/>
    <property type="match status" value="1"/>
</dbReference>
<feature type="domain" description="VOC" evidence="1">
    <location>
        <begin position="4"/>
        <end position="116"/>
    </location>
</feature>
<dbReference type="CDD" id="cd07247">
    <property type="entry name" value="SgaA_N_like"/>
    <property type="match status" value="1"/>
</dbReference>
<gene>
    <name evidence="2" type="ORF">GB883_07515</name>
</gene>
<organism evidence="2 3">
    <name type="scientific">Georgenia thermotolerans</name>
    <dbReference type="NCBI Taxonomy" id="527326"/>
    <lineage>
        <taxon>Bacteria</taxon>
        <taxon>Bacillati</taxon>
        <taxon>Actinomycetota</taxon>
        <taxon>Actinomycetes</taxon>
        <taxon>Micrococcales</taxon>
        <taxon>Bogoriellaceae</taxon>
        <taxon>Georgenia</taxon>
    </lineage>
</organism>
<evidence type="ECO:0000259" key="1">
    <source>
        <dbReference type="PROSITE" id="PS51819"/>
    </source>
</evidence>
<dbReference type="PROSITE" id="PS51819">
    <property type="entry name" value="VOC"/>
    <property type="match status" value="1"/>
</dbReference>
<comment type="caution">
    <text evidence="2">The sequence shown here is derived from an EMBL/GenBank/DDBJ whole genome shotgun (WGS) entry which is preliminary data.</text>
</comment>
<evidence type="ECO:0000313" key="3">
    <source>
        <dbReference type="Proteomes" id="UP000451860"/>
    </source>
</evidence>
<dbReference type="InterPro" id="IPR052164">
    <property type="entry name" value="Anthracycline_SecMetBiosynth"/>
</dbReference>
<evidence type="ECO:0000313" key="2">
    <source>
        <dbReference type="EMBL" id="KAE8764729.1"/>
    </source>
</evidence>
<dbReference type="OrthoDB" id="9793039at2"/>
<dbReference type="Pfam" id="PF18029">
    <property type="entry name" value="Glyoxalase_6"/>
    <property type="match status" value="1"/>
</dbReference>
<dbReference type="InterPro" id="IPR037523">
    <property type="entry name" value="VOC_core"/>
</dbReference>
<reference evidence="2 3" key="1">
    <citation type="submission" date="2019-10" db="EMBL/GenBank/DDBJ databases">
        <title>Georgenia wutianyii sp. nov. and Georgenia yuyongxinii sp. nov. isolated from plateau pika (Ochotona curzoniae) in the Qinghai-Tibet plateau of China.</title>
        <authorList>
            <person name="Tian Z."/>
        </authorList>
    </citation>
    <scope>NUCLEOTIDE SEQUENCE [LARGE SCALE GENOMIC DNA]</scope>
    <source>
        <strain evidence="2 3">DSM 21501</strain>
    </source>
</reference>
<dbReference type="InterPro" id="IPR041581">
    <property type="entry name" value="Glyoxalase_6"/>
</dbReference>
<sequence>MSGEVAFFELGVGDAERGRAFYAALFGWSFSPGPSGRGLMIETPNIPGGIHGGDAGSAPYLFFRVDDLPAAVARVRELGGTVEGLDVDGSAETRARYGRFTLCRDDQGSPFGLYQPPPGDAR</sequence>
<dbReference type="RefSeq" id="WP_152203461.1">
    <property type="nucleotide sequence ID" value="NZ_VUKF01000028.1"/>
</dbReference>
<dbReference type="PANTHER" id="PTHR33993">
    <property type="entry name" value="GLYOXALASE-RELATED"/>
    <property type="match status" value="1"/>
</dbReference>
<keyword evidence="3" id="KW-1185">Reference proteome</keyword>
<dbReference type="Proteomes" id="UP000451860">
    <property type="component" value="Unassembled WGS sequence"/>
</dbReference>